<evidence type="ECO:0000256" key="1">
    <source>
        <dbReference type="PROSITE-ProRule" id="PRU01076"/>
    </source>
</evidence>
<evidence type="ECO:0000313" key="4">
    <source>
        <dbReference type="Proteomes" id="UP000185604"/>
    </source>
</evidence>
<evidence type="ECO:0000259" key="2">
    <source>
        <dbReference type="PROSITE" id="PS51740"/>
    </source>
</evidence>
<name>A0A7Z0X2Q9_9BACI</name>
<keyword evidence="1" id="KW-0238">DNA-binding</keyword>
<dbReference type="Pfam" id="PF18277">
    <property type="entry name" value="AbrB_C"/>
    <property type="match status" value="1"/>
</dbReference>
<dbReference type="InterPro" id="IPR007159">
    <property type="entry name" value="SpoVT-AbrB_dom"/>
</dbReference>
<proteinExistence type="predicted"/>
<reference evidence="3 4" key="1">
    <citation type="journal article" date="2016" name="Front. Microbiol.">
        <title>High-Level Heat Resistance of Spores of Bacillus amyloliquefaciens and Bacillus licheniformis Results from the Presence of a spoVA Operon in a Tn1546 Transposon.</title>
        <authorList>
            <person name="Berendsen E.M."/>
            <person name="Koning R.A."/>
            <person name="Boekhorst J."/>
            <person name="de Jong A."/>
            <person name="Kuipers O.P."/>
            <person name="Wells-Bennik M.H."/>
        </authorList>
    </citation>
    <scope>NUCLEOTIDE SEQUENCE [LARGE SCALE GENOMIC DNA]</scope>
    <source>
        <strain evidence="3 4">B4121</strain>
    </source>
</reference>
<sequence>MLTNVNKQRKKGGFSNVKNTGIVRRIDELGRVVLPVEMRRVLNINEKDPLEIYTDGENIILTKYAANMACLMTGDITTKNKTYAGGKIVLSPRGAEMLLEDMMAALSEK</sequence>
<accession>A0A7Z0X2Q9</accession>
<protein>
    <submittedName>
        <fullName evidence="3">Transcription regulator AbrB</fullName>
    </submittedName>
</protein>
<dbReference type="InterPro" id="IPR037914">
    <property type="entry name" value="SpoVT-AbrB_sf"/>
</dbReference>
<dbReference type="Proteomes" id="UP000185604">
    <property type="component" value="Unassembled WGS sequence"/>
</dbReference>
<dbReference type="NCBIfam" id="TIGR01439">
    <property type="entry name" value="lp_hng_hel_AbrB"/>
    <property type="match status" value="1"/>
</dbReference>
<dbReference type="Pfam" id="PF04014">
    <property type="entry name" value="MazE_antitoxin"/>
    <property type="match status" value="1"/>
</dbReference>
<dbReference type="SUPFAM" id="SSF89447">
    <property type="entry name" value="AbrB/MazE/MraZ-like"/>
    <property type="match status" value="1"/>
</dbReference>
<dbReference type="GO" id="GO:0003677">
    <property type="term" value="F:DNA binding"/>
    <property type="evidence" value="ECO:0007669"/>
    <property type="project" value="UniProtKB-UniRule"/>
</dbReference>
<organism evidence="3 4">
    <name type="scientific">Bacillus paralicheniformis</name>
    <dbReference type="NCBI Taxonomy" id="1648923"/>
    <lineage>
        <taxon>Bacteria</taxon>
        <taxon>Bacillati</taxon>
        <taxon>Bacillota</taxon>
        <taxon>Bacilli</taxon>
        <taxon>Bacillales</taxon>
        <taxon>Bacillaceae</taxon>
        <taxon>Bacillus</taxon>
    </lineage>
</organism>
<gene>
    <name evidence="3" type="ORF">B4121_0217</name>
</gene>
<dbReference type="PANTHER" id="PTHR36432:SF4">
    <property type="entry name" value="TRANSITION STATE REGULATOR ABH-RELATED"/>
    <property type="match status" value="1"/>
</dbReference>
<dbReference type="InterPro" id="IPR040678">
    <property type="entry name" value="AbrB_C"/>
</dbReference>
<dbReference type="PANTHER" id="PTHR36432">
    <property type="match status" value="1"/>
</dbReference>
<dbReference type="Gene3D" id="2.10.260.10">
    <property type="match status" value="1"/>
</dbReference>
<dbReference type="EMBL" id="LKPO01000001">
    <property type="protein sequence ID" value="OLF98690.1"/>
    <property type="molecule type" value="Genomic_DNA"/>
</dbReference>
<dbReference type="PROSITE" id="PS51740">
    <property type="entry name" value="SPOVT_ABRB"/>
    <property type="match status" value="1"/>
</dbReference>
<comment type="caution">
    <text evidence="3">The sequence shown here is derived from an EMBL/GenBank/DDBJ whole genome shotgun (WGS) entry which is preliminary data.</text>
</comment>
<dbReference type="InterPro" id="IPR052731">
    <property type="entry name" value="B_subtilis_Trans_State_Reg"/>
</dbReference>
<dbReference type="AlphaFoldDB" id="A0A7Z0X2Q9"/>
<dbReference type="SMART" id="SM00966">
    <property type="entry name" value="SpoVT_AbrB"/>
    <property type="match status" value="1"/>
</dbReference>
<evidence type="ECO:0000313" key="3">
    <source>
        <dbReference type="EMBL" id="OLF98690.1"/>
    </source>
</evidence>
<feature type="domain" description="SpoVT-AbrB" evidence="2">
    <location>
        <begin position="21"/>
        <end position="66"/>
    </location>
</feature>